<dbReference type="Pfam" id="PF13191">
    <property type="entry name" value="AAA_16"/>
    <property type="match status" value="1"/>
</dbReference>
<keyword evidence="2" id="KW-0547">Nucleotide-binding</keyword>
<comment type="caution">
    <text evidence="2">The sequence shown here is derived from an EMBL/GenBank/DDBJ whole genome shotgun (WGS) entry which is preliminary data.</text>
</comment>
<evidence type="ECO:0000259" key="1">
    <source>
        <dbReference type="Pfam" id="PF13191"/>
    </source>
</evidence>
<dbReference type="RefSeq" id="WP_344064152.1">
    <property type="nucleotide sequence ID" value="NZ_BAAAPN010000035.1"/>
</dbReference>
<keyword evidence="3" id="KW-1185">Reference proteome</keyword>
<dbReference type="Proteomes" id="UP001501475">
    <property type="component" value="Unassembled WGS sequence"/>
</dbReference>
<dbReference type="GO" id="GO:0005524">
    <property type="term" value="F:ATP binding"/>
    <property type="evidence" value="ECO:0007669"/>
    <property type="project" value="UniProtKB-KW"/>
</dbReference>
<name>A0ABN2KHE0_9MICO</name>
<gene>
    <name evidence="2" type="ORF">GCM10009810_14440</name>
</gene>
<dbReference type="Gene3D" id="3.40.50.300">
    <property type="entry name" value="P-loop containing nucleotide triphosphate hydrolases"/>
    <property type="match status" value="1"/>
</dbReference>
<reference evidence="2 3" key="1">
    <citation type="journal article" date="2019" name="Int. J. Syst. Evol. Microbiol.">
        <title>The Global Catalogue of Microorganisms (GCM) 10K type strain sequencing project: providing services to taxonomists for standard genome sequencing and annotation.</title>
        <authorList>
            <consortium name="The Broad Institute Genomics Platform"/>
            <consortium name="The Broad Institute Genome Sequencing Center for Infectious Disease"/>
            <person name="Wu L."/>
            <person name="Ma J."/>
        </authorList>
    </citation>
    <scope>NUCLEOTIDE SEQUENCE [LARGE SCALE GENOMIC DNA]</scope>
    <source>
        <strain evidence="2 3">JCM 15591</strain>
    </source>
</reference>
<sequence>MPVPIPSPFTPGALPHVLVGRVRERTRMGDLLARVATFGELAGPPVVLHAPRGLGKTSLLRDTEDRARELGFVTAWVACAKGSPMLTELASSVRRALVEAEVLDDRSTKRVLESIAVEFAIFGVSLSTEFATAPAGAEPPPAAIGGMERVLHEAAVAVRARGGAGLLVLIDELHAAPYAELGVLLNVLQNLAGRRAENPLAVMTAGLPSTPEMIMRAATFGERSEFIGLERFDEADSRRVLEEPAGAASVGWARAALDAGLAIADGNPYLLQLVGDSTWQAAGPEAGDVLELDDVDAGSDGMRGQLAAMCRARWDSASELEQAFLSAMAEYADEIVPRDHIATTMGRESRAISVPRARLIDRGVIEAAGRGRLRFTLPGMGAWIREFQAG</sequence>
<feature type="domain" description="Orc1-like AAA ATPase" evidence="1">
    <location>
        <begin position="18"/>
        <end position="193"/>
    </location>
</feature>
<dbReference type="InterPro" id="IPR027417">
    <property type="entry name" value="P-loop_NTPase"/>
</dbReference>
<protein>
    <submittedName>
        <fullName evidence="2">ATP-binding protein</fullName>
    </submittedName>
</protein>
<evidence type="ECO:0000313" key="3">
    <source>
        <dbReference type="Proteomes" id="UP001501475"/>
    </source>
</evidence>
<organism evidence="2 3">
    <name type="scientific">Nostocoides vanveenii</name>
    <dbReference type="NCBI Taxonomy" id="330835"/>
    <lineage>
        <taxon>Bacteria</taxon>
        <taxon>Bacillati</taxon>
        <taxon>Actinomycetota</taxon>
        <taxon>Actinomycetes</taxon>
        <taxon>Micrococcales</taxon>
        <taxon>Intrasporangiaceae</taxon>
        <taxon>Nostocoides</taxon>
    </lineage>
</organism>
<evidence type="ECO:0000313" key="2">
    <source>
        <dbReference type="EMBL" id="GAA1755793.1"/>
    </source>
</evidence>
<dbReference type="InterPro" id="IPR041664">
    <property type="entry name" value="AAA_16"/>
</dbReference>
<dbReference type="SUPFAM" id="SSF52540">
    <property type="entry name" value="P-loop containing nucleoside triphosphate hydrolases"/>
    <property type="match status" value="1"/>
</dbReference>
<accession>A0ABN2KHE0</accession>
<dbReference type="EMBL" id="BAAAPN010000035">
    <property type="protein sequence ID" value="GAA1755793.1"/>
    <property type="molecule type" value="Genomic_DNA"/>
</dbReference>
<proteinExistence type="predicted"/>
<keyword evidence="2" id="KW-0067">ATP-binding</keyword>